<reference evidence="1 2" key="1">
    <citation type="journal article" date="2022" name="Hortic Res">
        <title>A haplotype resolved chromosomal level avocado genome allows analysis of novel avocado genes.</title>
        <authorList>
            <person name="Nath O."/>
            <person name="Fletcher S.J."/>
            <person name="Hayward A."/>
            <person name="Shaw L.M."/>
            <person name="Masouleh A.K."/>
            <person name="Furtado A."/>
            <person name="Henry R.J."/>
            <person name="Mitter N."/>
        </authorList>
    </citation>
    <scope>NUCLEOTIDE SEQUENCE [LARGE SCALE GENOMIC DNA]</scope>
    <source>
        <strain evidence="2">cv. Hass</strain>
    </source>
</reference>
<accession>A0ACC2LIK5</accession>
<name>A0ACC2LIK5_PERAE</name>
<keyword evidence="2" id="KW-1185">Reference proteome</keyword>
<evidence type="ECO:0000313" key="1">
    <source>
        <dbReference type="EMBL" id="KAJ8633297.1"/>
    </source>
</evidence>
<sequence>MMLRLVFNGLVTRSGGVIGHAQQQEDAAVGVDVVPNRMLAEDEDAEGLPEPTQHKCQDRTLRMLIGAGEQREGLYFLKGVATVRVYKTIGIASFEL</sequence>
<protein>
    <submittedName>
        <fullName evidence="1">Uncharacterized protein</fullName>
    </submittedName>
</protein>
<dbReference type="EMBL" id="CM056816">
    <property type="protein sequence ID" value="KAJ8633297.1"/>
    <property type="molecule type" value="Genomic_DNA"/>
</dbReference>
<gene>
    <name evidence="1" type="ORF">MRB53_026633</name>
</gene>
<dbReference type="Proteomes" id="UP001234297">
    <property type="component" value="Chromosome 8"/>
</dbReference>
<comment type="caution">
    <text evidence="1">The sequence shown here is derived from an EMBL/GenBank/DDBJ whole genome shotgun (WGS) entry which is preliminary data.</text>
</comment>
<proteinExistence type="predicted"/>
<evidence type="ECO:0000313" key="2">
    <source>
        <dbReference type="Proteomes" id="UP001234297"/>
    </source>
</evidence>
<organism evidence="1 2">
    <name type="scientific">Persea americana</name>
    <name type="common">Avocado</name>
    <dbReference type="NCBI Taxonomy" id="3435"/>
    <lineage>
        <taxon>Eukaryota</taxon>
        <taxon>Viridiplantae</taxon>
        <taxon>Streptophyta</taxon>
        <taxon>Embryophyta</taxon>
        <taxon>Tracheophyta</taxon>
        <taxon>Spermatophyta</taxon>
        <taxon>Magnoliopsida</taxon>
        <taxon>Magnoliidae</taxon>
        <taxon>Laurales</taxon>
        <taxon>Lauraceae</taxon>
        <taxon>Persea</taxon>
    </lineage>
</organism>